<keyword evidence="2" id="KW-0963">Cytoplasm</keyword>
<feature type="region of interest" description="Disordered" evidence="6">
    <location>
        <begin position="257"/>
        <end position="285"/>
    </location>
</feature>
<keyword evidence="8" id="KW-1185">Reference proteome</keyword>
<evidence type="ECO:0000313" key="8">
    <source>
        <dbReference type="Proteomes" id="UP001165060"/>
    </source>
</evidence>
<organism evidence="7 8">
    <name type="scientific">Tetraparma gracilis</name>
    <dbReference type="NCBI Taxonomy" id="2962635"/>
    <lineage>
        <taxon>Eukaryota</taxon>
        <taxon>Sar</taxon>
        <taxon>Stramenopiles</taxon>
        <taxon>Ochrophyta</taxon>
        <taxon>Bolidophyceae</taxon>
        <taxon>Parmales</taxon>
        <taxon>Triparmaceae</taxon>
        <taxon>Tetraparma</taxon>
    </lineage>
</organism>
<protein>
    <submittedName>
        <fullName evidence="7">Uncharacterized protein</fullName>
    </submittedName>
</protein>
<comment type="caution">
    <text evidence="7">The sequence shown here is derived from an EMBL/GenBank/DDBJ whole genome shotgun (WGS) entry which is preliminary data.</text>
</comment>
<keyword evidence="5" id="KW-0966">Cell projection</keyword>
<dbReference type="Pfam" id="PF04712">
    <property type="entry name" value="Radial_spoke"/>
    <property type="match status" value="2"/>
</dbReference>
<dbReference type="Proteomes" id="UP001165060">
    <property type="component" value="Unassembled WGS sequence"/>
</dbReference>
<evidence type="ECO:0000313" key="7">
    <source>
        <dbReference type="EMBL" id="GMI34367.1"/>
    </source>
</evidence>
<dbReference type="PANTHER" id="PTHR13159">
    <property type="entry name" value="RADIAL SPOKEHEAD-RELATED"/>
    <property type="match status" value="1"/>
</dbReference>
<evidence type="ECO:0000256" key="4">
    <source>
        <dbReference type="ARBA" id="ARBA00023212"/>
    </source>
</evidence>
<evidence type="ECO:0000256" key="3">
    <source>
        <dbReference type="ARBA" id="ARBA00023069"/>
    </source>
</evidence>
<name>A0ABQ6MX42_9STRA</name>
<evidence type="ECO:0000256" key="5">
    <source>
        <dbReference type="ARBA" id="ARBA00023273"/>
    </source>
</evidence>
<comment type="subcellular location">
    <subcellularLocation>
        <location evidence="1">Cytoplasm</location>
        <location evidence="1">Cytoskeleton</location>
        <location evidence="1">Cilium axoneme</location>
    </subcellularLocation>
</comment>
<proteinExistence type="predicted"/>
<dbReference type="PANTHER" id="PTHR13159:SF0">
    <property type="entry name" value="RADIAL SPOKE HEAD 6 HOMOLOG A"/>
    <property type="match status" value="1"/>
</dbReference>
<feature type="region of interest" description="Disordered" evidence="6">
    <location>
        <begin position="367"/>
        <end position="391"/>
    </location>
</feature>
<keyword evidence="4" id="KW-0206">Cytoskeleton</keyword>
<gene>
    <name evidence="7" type="ORF">TeGR_g8032</name>
</gene>
<keyword evidence="3" id="KW-0969">Cilium</keyword>
<evidence type="ECO:0000256" key="1">
    <source>
        <dbReference type="ARBA" id="ARBA00004430"/>
    </source>
</evidence>
<accession>A0ABQ6MX42</accession>
<evidence type="ECO:0000256" key="6">
    <source>
        <dbReference type="SAM" id="MobiDB-lite"/>
    </source>
</evidence>
<feature type="compositionally biased region" description="Acidic residues" evidence="6">
    <location>
        <begin position="261"/>
        <end position="276"/>
    </location>
</feature>
<dbReference type="InterPro" id="IPR006802">
    <property type="entry name" value="Radial_spoke"/>
</dbReference>
<evidence type="ECO:0000256" key="2">
    <source>
        <dbReference type="ARBA" id="ARBA00022490"/>
    </source>
</evidence>
<reference evidence="7 8" key="1">
    <citation type="journal article" date="2023" name="Commun. Biol.">
        <title>Genome analysis of Parmales, the sister group of diatoms, reveals the evolutionary specialization of diatoms from phago-mixotrophs to photoautotrophs.</title>
        <authorList>
            <person name="Ban H."/>
            <person name="Sato S."/>
            <person name="Yoshikawa S."/>
            <person name="Yamada K."/>
            <person name="Nakamura Y."/>
            <person name="Ichinomiya M."/>
            <person name="Sato N."/>
            <person name="Blanc-Mathieu R."/>
            <person name="Endo H."/>
            <person name="Kuwata A."/>
            <person name="Ogata H."/>
        </authorList>
    </citation>
    <scope>NUCLEOTIDE SEQUENCE [LARGE SCALE GENOMIC DNA]</scope>
</reference>
<dbReference type="EMBL" id="BRYB01003307">
    <property type="protein sequence ID" value="GMI34367.1"/>
    <property type="molecule type" value="Genomic_DNA"/>
</dbReference>
<sequence>MSFEEAKQVLQMDEGGQNLYDHLASPSLDWAKSVGSLFVKPDEEPAGVPGPALLSDAVLFEAAGVSFGRTATYRLHLSLKKHAEALDAAYEGLKFWGKVTAVGCDYYVCYARTPEDPADADPAAVEGRAGANKYTYWAATGAAAPWVQLPNVTAAQLVVASQIRRLLTGSLAACVPSYPPFPGDEAALLRAMVGRITAACAIAPAGTFEANEDGEVEPVKNDDGEVDAPRKDCAELCEGAAWAHFELGVNSLGRCTKLPEPEDDEGYEPPEGDEVAEPLGGVGEEEGKDEWSFRAAPGGAGTTAGSWCKATSMDWPGAFAVAGGKQFCNVYVGNGLPASAGPYSPPLPGDICGEWAVPEEEVAEEVVPGVFPSEGKDVVADPTPPAEEEEE</sequence>